<dbReference type="AlphaFoldDB" id="A0A811VFE4"/>
<protein>
    <submittedName>
        <fullName evidence="1">(Mediterranean fruit fly) hypothetical protein</fullName>
    </submittedName>
</protein>
<evidence type="ECO:0000313" key="1">
    <source>
        <dbReference type="EMBL" id="CAD7013751.1"/>
    </source>
</evidence>
<evidence type="ECO:0000313" key="2">
    <source>
        <dbReference type="Proteomes" id="UP000606786"/>
    </source>
</evidence>
<gene>
    <name evidence="1" type="ORF">CCAP1982_LOCUS21782</name>
</gene>
<accession>A0A811VFE4</accession>
<proteinExistence type="predicted"/>
<dbReference type="EMBL" id="CAJHJT010000056">
    <property type="protein sequence ID" value="CAD7013751.1"/>
    <property type="molecule type" value="Genomic_DNA"/>
</dbReference>
<keyword evidence="2" id="KW-1185">Reference proteome</keyword>
<sequence>MADHLDNDTDKKDSTGLFGVSYKFSSNSSSFLFFGDRKDKTKINIEEIRILVFVLLQELYLIILNI</sequence>
<reference evidence="1" key="1">
    <citation type="submission" date="2020-11" db="EMBL/GenBank/DDBJ databases">
        <authorList>
            <person name="Whitehead M."/>
        </authorList>
    </citation>
    <scope>NUCLEOTIDE SEQUENCE</scope>
    <source>
        <strain evidence="1">EGII</strain>
    </source>
</reference>
<dbReference type="Proteomes" id="UP000606786">
    <property type="component" value="Unassembled WGS sequence"/>
</dbReference>
<organism evidence="1 2">
    <name type="scientific">Ceratitis capitata</name>
    <name type="common">Mediterranean fruit fly</name>
    <name type="synonym">Tephritis capitata</name>
    <dbReference type="NCBI Taxonomy" id="7213"/>
    <lineage>
        <taxon>Eukaryota</taxon>
        <taxon>Metazoa</taxon>
        <taxon>Ecdysozoa</taxon>
        <taxon>Arthropoda</taxon>
        <taxon>Hexapoda</taxon>
        <taxon>Insecta</taxon>
        <taxon>Pterygota</taxon>
        <taxon>Neoptera</taxon>
        <taxon>Endopterygota</taxon>
        <taxon>Diptera</taxon>
        <taxon>Brachycera</taxon>
        <taxon>Muscomorpha</taxon>
        <taxon>Tephritoidea</taxon>
        <taxon>Tephritidae</taxon>
        <taxon>Ceratitis</taxon>
        <taxon>Ceratitis</taxon>
    </lineage>
</organism>
<comment type="caution">
    <text evidence="1">The sequence shown here is derived from an EMBL/GenBank/DDBJ whole genome shotgun (WGS) entry which is preliminary data.</text>
</comment>
<name>A0A811VFE4_CERCA</name>